<evidence type="ECO:0000256" key="4">
    <source>
        <dbReference type="HAMAP-Rule" id="MF_00271"/>
    </source>
</evidence>
<evidence type="ECO:0000313" key="6">
    <source>
        <dbReference type="Proteomes" id="UP000229307"/>
    </source>
</evidence>
<dbReference type="InterPro" id="IPR002699">
    <property type="entry name" value="V_ATPase_D"/>
</dbReference>
<dbReference type="HAMAP" id="MF_00271">
    <property type="entry name" value="ATP_synth_D_arch"/>
    <property type="match status" value="1"/>
</dbReference>
<dbReference type="PANTHER" id="PTHR11671">
    <property type="entry name" value="V-TYPE ATP SYNTHASE SUBUNIT D"/>
    <property type="match status" value="1"/>
</dbReference>
<organism evidence="5 6">
    <name type="scientific">Candidatus Desantisbacteria bacterium CG_4_10_14_0_8_um_filter_48_22</name>
    <dbReference type="NCBI Taxonomy" id="1974543"/>
    <lineage>
        <taxon>Bacteria</taxon>
        <taxon>Candidatus Desantisiibacteriota</taxon>
    </lineage>
</organism>
<name>A0A2M7SDQ3_9BACT</name>
<dbReference type="GO" id="GO:0042777">
    <property type="term" value="P:proton motive force-driven plasma membrane ATP synthesis"/>
    <property type="evidence" value="ECO:0007669"/>
    <property type="project" value="UniProtKB-UniRule"/>
</dbReference>
<sequence>MILAVNPTRMELLRLRKRILLARRGHKLLKDKQDELVRHFLVAIKDWKALRSRVEEGLARASGHFLKAYFFMRREVLVESLYSSSASLGLRVAFKRVTNLRLPVVSTEKSGDPFNYSFVGTTGDLDAALAVYCGAIKDIIELAGTEKSIMLLADEIKRTRRRVNALEYVLIPNLEETIRYISMKMEEFERSNLTQLMRVKEIVRAH</sequence>
<evidence type="ECO:0000256" key="3">
    <source>
        <dbReference type="ARBA" id="ARBA00023065"/>
    </source>
</evidence>
<dbReference type="GO" id="GO:0046933">
    <property type="term" value="F:proton-transporting ATP synthase activity, rotational mechanism"/>
    <property type="evidence" value="ECO:0007669"/>
    <property type="project" value="UniProtKB-UniRule"/>
</dbReference>
<dbReference type="Proteomes" id="UP000229307">
    <property type="component" value="Unassembled WGS sequence"/>
</dbReference>
<accession>A0A2M7SDQ3</accession>
<comment type="caution">
    <text evidence="5">The sequence shown here is derived from an EMBL/GenBank/DDBJ whole genome shotgun (WGS) entry which is preliminary data.</text>
</comment>
<keyword evidence="4" id="KW-0066">ATP synthesis</keyword>
<protein>
    <recommendedName>
        <fullName evidence="4">V-type ATP synthase subunit D</fullName>
    </recommendedName>
    <alternativeName>
        <fullName evidence="4">V-ATPase subunit D</fullName>
    </alternativeName>
</protein>
<comment type="similarity">
    <text evidence="1 4">Belongs to the V-ATPase D subunit family.</text>
</comment>
<comment type="function">
    <text evidence="4">Produces ATP from ADP in the presence of a proton gradient across the membrane.</text>
</comment>
<dbReference type="Pfam" id="PF01813">
    <property type="entry name" value="ATP-synt_D"/>
    <property type="match status" value="1"/>
</dbReference>
<dbReference type="GO" id="GO:0005524">
    <property type="term" value="F:ATP binding"/>
    <property type="evidence" value="ECO:0007669"/>
    <property type="project" value="UniProtKB-UniRule"/>
</dbReference>
<dbReference type="EMBL" id="PFMR01000096">
    <property type="protein sequence ID" value="PIZ17667.1"/>
    <property type="molecule type" value="Genomic_DNA"/>
</dbReference>
<dbReference type="GO" id="GO:0046961">
    <property type="term" value="F:proton-transporting ATPase activity, rotational mechanism"/>
    <property type="evidence" value="ECO:0007669"/>
    <property type="project" value="InterPro"/>
</dbReference>
<gene>
    <name evidence="4" type="primary">atpD</name>
    <name evidence="5" type="ORF">COY52_03480</name>
</gene>
<keyword evidence="4" id="KW-0375">Hydrogen ion transport</keyword>
<dbReference type="AlphaFoldDB" id="A0A2M7SDQ3"/>
<evidence type="ECO:0000256" key="2">
    <source>
        <dbReference type="ARBA" id="ARBA00022448"/>
    </source>
</evidence>
<evidence type="ECO:0000256" key="1">
    <source>
        <dbReference type="ARBA" id="ARBA00005850"/>
    </source>
</evidence>
<proteinExistence type="inferred from homology"/>
<dbReference type="NCBIfam" id="TIGR00309">
    <property type="entry name" value="V_ATPase_subD"/>
    <property type="match status" value="1"/>
</dbReference>
<reference evidence="6" key="1">
    <citation type="submission" date="2017-09" db="EMBL/GenBank/DDBJ databases">
        <title>Depth-based differentiation of microbial function through sediment-hosted aquifers and enrichment of novel symbionts in the deep terrestrial subsurface.</title>
        <authorList>
            <person name="Probst A.J."/>
            <person name="Ladd B."/>
            <person name="Jarett J.K."/>
            <person name="Geller-Mcgrath D.E."/>
            <person name="Sieber C.M.K."/>
            <person name="Emerson J.B."/>
            <person name="Anantharaman K."/>
            <person name="Thomas B.C."/>
            <person name="Malmstrom R."/>
            <person name="Stieglmeier M."/>
            <person name="Klingl A."/>
            <person name="Woyke T."/>
            <person name="Ryan C.M."/>
            <person name="Banfield J.F."/>
        </authorList>
    </citation>
    <scope>NUCLEOTIDE SEQUENCE [LARGE SCALE GENOMIC DNA]</scope>
</reference>
<dbReference type="Gene3D" id="1.10.287.3240">
    <property type="match status" value="1"/>
</dbReference>
<evidence type="ECO:0000313" key="5">
    <source>
        <dbReference type="EMBL" id="PIZ17667.1"/>
    </source>
</evidence>
<keyword evidence="3 4" id="KW-0406">Ion transport</keyword>
<keyword evidence="2 4" id="KW-0813">Transport</keyword>